<gene>
    <name evidence="2" type="ORF">GOB81_09670</name>
</gene>
<sequence>MAMIRTMMRKLTLITAGLSAVVAVAAVTPAHAERIISDSEASRLTLESLTAVPAYHPPVRHYAMARKHVVLASRAHAGTQPSIHLVSFHMVKKAGHAVHTRRRT</sequence>
<dbReference type="EMBL" id="WOSY01000008">
    <property type="protein sequence ID" value="NHN88898.1"/>
    <property type="molecule type" value="Genomic_DNA"/>
</dbReference>
<feature type="signal peptide" evidence="1">
    <location>
        <begin position="1"/>
        <end position="25"/>
    </location>
</feature>
<dbReference type="Proteomes" id="UP000631653">
    <property type="component" value="Unassembled WGS sequence"/>
</dbReference>
<proteinExistence type="predicted"/>
<keyword evidence="1" id="KW-0732">Signal</keyword>
<evidence type="ECO:0000313" key="2">
    <source>
        <dbReference type="EMBL" id="NHN88898.1"/>
    </source>
</evidence>
<keyword evidence="3" id="KW-1185">Reference proteome</keyword>
<evidence type="ECO:0000256" key="1">
    <source>
        <dbReference type="SAM" id="SignalP"/>
    </source>
</evidence>
<reference evidence="2 3" key="1">
    <citation type="journal article" date="2020" name="Int. J. Syst. Evol. Microbiol.">
        <title>Novel acetic acid bacteria from cider fermentations: Acetobacter conturbans sp. nov. and Acetobacter fallax sp. nov.</title>
        <authorList>
            <person name="Sombolestani A.S."/>
            <person name="Cleenwerck I."/>
            <person name="Cnockaert M."/>
            <person name="Borremans W."/>
            <person name="Wieme A.D."/>
            <person name="De Vuyst L."/>
            <person name="Vandamme P."/>
        </authorList>
    </citation>
    <scope>NUCLEOTIDE SEQUENCE [LARGE SCALE GENOMIC DNA]</scope>
    <source>
        <strain evidence="2 3">LMG 1627</strain>
    </source>
</reference>
<comment type="caution">
    <text evidence="2">The sequence shown here is derived from an EMBL/GenBank/DDBJ whole genome shotgun (WGS) entry which is preliminary data.</text>
</comment>
<protein>
    <submittedName>
        <fullName evidence="2">Uncharacterized protein</fullName>
    </submittedName>
</protein>
<evidence type="ECO:0000313" key="3">
    <source>
        <dbReference type="Proteomes" id="UP000631653"/>
    </source>
</evidence>
<feature type="chain" id="PRO_5045578461" evidence="1">
    <location>
        <begin position="26"/>
        <end position="104"/>
    </location>
</feature>
<accession>A0ABX0JZX0</accession>
<organism evidence="2 3">
    <name type="scientific">Acetobacter conturbans</name>
    <dbReference type="NCBI Taxonomy" id="1737472"/>
    <lineage>
        <taxon>Bacteria</taxon>
        <taxon>Pseudomonadati</taxon>
        <taxon>Pseudomonadota</taxon>
        <taxon>Alphaproteobacteria</taxon>
        <taxon>Acetobacterales</taxon>
        <taxon>Acetobacteraceae</taxon>
        <taxon>Acetobacter</taxon>
    </lineage>
</organism>
<name>A0ABX0JZX0_9PROT</name>